<comment type="subcellular location">
    <subcellularLocation>
        <location evidence="4">Cytoplasm</location>
    </subcellularLocation>
</comment>
<evidence type="ECO:0000256" key="3">
    <source>
        <dbReference type="ARBA" id="ARBA00023160"/>
    </source>
</evidence>
<dbReference type="GO" id="GO:2001295">
    <property type="term" value="P:malonyl-CoA biosynthetic process"/>
    <property type="evidence" value="ECO:0007669"/>
    <property type="project" value="UniProtKB-UniRule"/>
</dbReference>
<comment type="caution">
    <text evidence="4">Lacks conserved residue(s) required for the propagation of feature annotation.</text>
</comment>
<dbReference type="GO" id="GO:0003989">
    <property type="term" value="F:acetyl-CoA carboxylase activity"/>
    <property type="evidence" value="ECO:0007669"/>
    <property type="project" value="InterPro"/>
</dbReference>
<evidence type="ECO:0000256" key="2">
    <source>
        <dbReference type="ARBA" id="ARBA00022832"/>
    </source>
</evidence>
<keyword evidence="4" id="KW-0547">Nucleotide-binding</keyword>
<proteinExistence type="inferred from homology"/>
<dbReference type="GO" id="GO:0016743">
    <property type="term" value="F:carboxyl- or carbamoyltransferase activity"/>
    <property type="evidence" value="ECO:0007669"/>
    <property type="project" value="UniProtKB-UniRule"/>
</dbReference>
<name>A0A942EE59_9HYPH</name>
<dbReference type="AlphaFoldDB" id="A0A942EE59"/>
<keyword evidence="4" id="KW-0444">Lipid biosynthesis</keyword>
<dbReference type="NCBIfam" id="TIGR00515">
    <property type="entry name" value="accD"/>
    <property type="match status" value="1"/>
</dbReference>
<comment type="caution">
    <text evidence="7">The sequence shown here is derived from an EMBL/GenBank/DDBJ whole genome shotgun (WGS) entry which is preliminary data.</text>
</comment>
<evidence type="ECO:0000256" key="4">
    <source>
        <dbReference type="HAMAP-Rule" id="MF_01395"/>
    </source>
</evidence>
<protein>
    <recommendedName>
        <fullName evidence="4">Acetyl-coenzyme A carboxylase carboxyl transferase subunit beta</fullName>
        <shortName evidence="4">ACCase subunit beta</shortName>
        <shortName evidence="4">Acetyl-CoA carboxylase carboxyltransferase subunit beta</shortName>
        <ecNumber evidence="4">2.1.3.15</ecNumber>
    </recommendedName>
</protein>
<gene>
    <name evidence="4" type="primary">accD</name>
    <name evidence="7" type="ORF">KD146_12860</name>
</gene>
<sequence length="326" mass="35766">MNWIDNFVRPKIRSILGDKSQIAENLWVKDPESGEMVFYRDLEANQWVVPNSGYHMKIKPADRLKNFFDEGQYKLVSVPSVPVDPLRFRDQKRYTDRLKESRAKTGYEDAVLVATGKLYERDVTVAVQDFDFMGGSLGMAAGQGIITGLETAANRKTPFVLFVASGGARMQEGVLSLMQMPRTTVAVLRLREAGLPFFVVFTDPTTGGVTASYAMLGDVHIAEPGARIGFAGARVIEQTIREKLPKGFQRSEYLYEHGMVDMVVHRHDLRSTIGSLAAILTKSDAPDALASNKAPAVARSTMRDAAVAAEGDDGDLDTPPNAAHAE</sequence>
<comment type="subunit">
    <text evidence="4">Acetyl-CoA carboxylase is a heterohexamer composed of biotin carboxyl carrier protein (AccB), biotin carboxylase (AccC) and two subunits each of ACCase subunit alpha (AccA) and ACCase subunit beta (AccD).</text>
</comment>
<evidence type="ECO:0000256" key="1">
    <source>
        <dbReference type="ARBA" id="ARBA00022679"/>
    </source>
</evidence>
<keyword evidence="3 4" id="KW-0275">Fatty acid biosynthesis</keyword>
<keyword evidence="4" id="KW-0443">Lipid metabolism</keyword>
<dbReference type="SUPFAM" id="SSF52096">
    <property type="entry name" value="ClpP/crotonase"/>
    <property type="match status" value="1"/>
</dbReference>
<dbReference type="PRINTS" id="PR01070">
    <property type="entry name" value="ACCCTRFRASEB"/>
</dbReference>
<dbReference type="EMBL" id="JAGXTP010000002">
    <property type="protein sequence ID" value="MBS3849589.1"/>
    <property type="molecule type" value="Genomic_DNA"/>
</dbReference>
<dbReference type="GO" id="GO:0005524">
    <property type="term" value="F:ATP binding"/>
    <property type="evidence" value="ECO:0007669"/>
    <property type="project" value="UniProtKB-KW"/>
</dbReference>
<keyword evidence="4" id="KW-0963">Cytoplasm</keyword>
<comment type="similarity">
    <text evidence="4">Belongs to the AccD/PCCB family.</text>
</comment>
<reference evidence="7" key="1">
    <citation type="submission" date="2021-04" db="EMBL/GenBank/DDBJ databases">
        <title>Devosia litorisediminis sp. nov., isolated from a sand dune.</title>
        <authorList>
            <person name="Park S."/>
            <person name="Yoon J.-H."/>
        </authorList>
    </citation>
    <scope>NUCLEOTIDE SEQUENCE</scope>
    <source>
        <strain evidence="7">BSSL-BM10</strain>
    </source>
</reference>
<dbReference type="Gene3D" id="3.90.226.10">
    <property type="entry name" value="2-enoyl-CoA Hydratase, Chain A, domain 1"/>
    <property type="match status" value="1"/>
</dbReference>
<dbReference type="InterPro" id="IPR011762">
    <property type="entry name" value="COA_CT_N"/>
</dbReference>
<comment type="catalytic activity">
    <reaction evidence="4">
        <text>N(6)-carboxybiotinyl-L-lysyl-[protein] + acetyl-CoA = N(6)-biotinyl-L-lysyl-[protein] + malonyl-CoA</text>
        <dbReference type="Rhea" id="RHEA:54728"/>
        <dbReference type="Rhea" id="RHEA-COMP:10505"/>
        <dbReference type="Rhea" id="RHEA-COMP:10506"/>
        <dbReference type="ChEBI" id="CHEBI:57288"/>
        <dbReference type="ChEBI" id="CHEBI:57384"/>
        <dbReference type="ChEBI" id="CHEBI:83144"/>
        <dbReference type="ChEBI" id="CHEBI:83145"/>
        <dbReference type="EC" id="2.1.3.15"/>
    </reaction>
</comment>
<dbReference type="InterPro" id="IPR029045">
    <property type="entry name" value="ClpP/crotonase-like_dom_sf"/>
</dbReference>
<evidence type="ECO:0000259" key="6">
    <source>
        <dbReference type="PROSITE" id="PS50980"/>
    </source>
</evidence>
<accession>A0A942EE59</accession>
<dbReference type="PROSITE" id="PS50980">
    <property type="entry name" value="COA_CT_NTER"/>
    <property type="match status" value="1"/>
</dbReference>
<comment type="function">
    <text evidence="4">Component of the acetyl coenzyme A carboxylase (ACC) complex. Biotin carboxylase (BC) catalyzes the carboxylation of biotin on its carrier protein (BCCP) and then the CO(2) group is transferred by the transcarboxylase to acetyl-CoA to form malonyl-CoA.</text>
</comment>
<keyword evidence="8" id="KW-1185">Reference proteome</keyword>
<dbReference type="GO" id="GO:0006633">
    <property type="term" value="P:fatty acid biosynthetic process"/>
    <property type="evidence" value="ECO:0007669"/>
    <property type="project" value="UniProtKB-KW"/>
</dbReference>
<keyword evidence="1 4" id="KW-0808">Transferase</keyword>
<keyword evidence="2 4" id="KW-0276">Fatty acid metabolism</keyword>
<evidence type="ECO:0000256" key="5">
    <source>
        <dbReference type="SAM" id="MobiDB-lite"/>
    </source>
</evidence>
<dbReference type="PANTHER" id="PTHR42995">
    <property type="entry name" value="ACETYL-COENZYME A CARBOXYLASE CARBOXYL TRANSFERASE SUBUNIT BETA, CHLOROPLASTIC"/>
    <property type="match status" value="1"/>
</dbReference>
<keyword evidence="4" id="KW-0067">ATP-binding</keyword>
<organism evidence="7 8">
    <name type="scientific">Devosia litorisediminis</name>
    <dbReference type="NCBI Taxonomy" id="2829817"/>
    <lineage>
        <taxon>Bacteria</taxon>
        <taxon>Pseudomonadati</taxon>
        <taxon>Pseudomonadota</taxon>
        <taxon>Alphaproteobacteria</taxon>
        <taxon>Hyphomicrobiales</taxon>
        <taxon>Devosiaceae</taxon>
        <taxon>Devosia</taxon>
    </lineage>
</organism>
<feature type="region of interest" description="Disordered" evidence="5">
    <location>
        <begin position="290"/>
        <end position="326"/>
    </location>
</feature>
<comment type="pathway">
    <text evidence="4">Lipid metabolism; malonyl-CoA biosynthesis; malonyl-CoA from acetyl-CoA: step 1/1.</text>
</comment>
<keyword evidence="7" id="KW-0436">Ligase</keyword>
<dbReference type="Proteomes" id="UP000678281">
    <property type="component" value="Unassembled WGS sequence"/>
</dbReference>
<dbReference type="InterPro" id="IPR034733">
    <property type="entry name" value="AcCoA_carboxyl_beta"/>
</dbReference>
<dbReference type="PANTHER" id="PTHR42995:SF5">
    <property type="entry name" value="ACETYL-COENZYME A CARBOXYLASE CARBOXYL TRANSFERASE SUBUNIT BETA, CHLOROPLASTIC"/>
    <property type="match status" value="1"/>
</dbReference>
<evidence type="ECO:0000313" key="8">
    <source>
        <dbReference type="Proteomes" id="UP000678281"/>
    </source>
</evidence>
<dbReference type="GO" id="GO:0009329">
    <property type="term" value="C:acetate CoA-transferase complex"/>
    <property type="evidence" value="ECO:0007669"/>
    <property type="project" value="TreeGrafter"/>
</dbReference>
<dbReference type="EC" id="2.1.3.15" evidence="4"/>
<evidence type="ECO:0000313" key="7">
    <source>
        <dbReference type="EMBL" id="MBS3849589.1"/>
    </source>
</evidence>
<dbReference type="RefSeq" id="WP_212659235.1">
    <property type="nucleotide sequence ID" value="NZ_JAGXTP010000002.1"/>
</dbReference>
<feature type="domain" description="CoA carboxyltransferase N-terminal" evidence="6">
    <location>
        <begin position="26"/>
        <end position="295"/>
    </location>
</feature>
<dbReference type="HAMAP" id="MF_01395">
    <property type="entry name" value="AcetylCoA_CT_beta"/>
    <property type="match status" value="1"/>
</dbReference>
<dbReference type="Pfam" id="PF01039">
    <property type="entry name" value="Carboxyl_trans"/>
    <property type="match status" value="1"/>
</dbReference>
<dbReference type="InterPro" id="IPR000438">
    <property type="entry name" value="Acetyl_CoA_COase_Trfase_b_su"/>
</dbReference>